<proteinExistence type="predicted"/>
<dbReference type="AlphaFoldDB" id="A0AA87F707"/>
<name>A0AA87F707_STRSU</name>
<evidence type="ECO:0000313" key="2">
    <source>
        <dbReference type="Proteomes" id="UP000004014"/>
    </source>
</evidence>
<reference evidence="1 2" key="1">
    <citation type="submission" date="2011-03" db="EMBL/GenBank/DDBJ databases">
        <title>Deep-sequencing identification of multiple resistance mechanism for the high antibiotic-resistance strain Streptococcus suis R61.</title>
        <authorList>
            <person name="Hu P."/>
            <person name="Yang M."/>
            <person name="Jin M."/>
            <person name="Xiao J."/>
        </authorList>
    </citation>
    <scope>NUCLEOTIDE SEQUENCE [LARGE SCALE GENOMIC DNA]</scope>
    <source>
        <strain evidence="1 2">R61</strain>
    </source>
</reference>
<comment type="caution">
    <text evidence="1">The sequence shown here is derived from an EMBL/GenBank/DDBJ whole genome shotgun (WGS) entry which is preliminary data.</text>
</comment>
<protein>
    <submittedName>
        <fullName evidence="1">Uncharacterized protein</fullName>
    </submittedName>
</protein>
<dbReference type="Gene3D" id="3.40.50.300">
    <property type="entry name" value="P-loop containing nucleotide triphosphate hydrolases"/>
    <property type="match status" value="1"/>
</dbReference>
<dbReference type="EMBL" id="AEYY01000043">
    <property type="protein sequence ID" value="EHC02090.1"/>
    <property type="molecule type" value="Genomic_DNA"/>
</dbReference>
<organism evidence="1 2">
    <name type="scientific">Streptococcus suis R61</name>
    <dbReference type="NCBI Taxonomy" id="996306"/>
    <lineage>
        <taxon>Bacteria</taxon>
        <taxon>Bacillati</taxon>
        <taxon>Bacillota</taxon>
        <taxon>Bacilli</taxon>
        <taxon>Lactobacillales</taxon>
        <taxon>Streptococcaceae</taxon>
        <taxon>Streptococcus</taxon>
    </lineage>
</organism>
<dbReference type="Proteomes" id="UP000004014">
    <property type="component" value="Unassembled WGS sequence"/>
</dbReference>
<accession>A0AA87F707</accession>
<dbReference type="InterPro" id="IPR027417">
    <property type="entry name" value="P-loop_NTPase"/>
</dbReference>
<sequence>MWKEKLKEYSFLKDELVVLDGHFTLLDKNGDIVELPFETFDGIDIRKIVLKRELPSVIKDRLENRDRTLWNIDLIDNFQETETKRAQQFSVEKNIPLLEINDGVHIEEVLGFLKL</sequence>
<gene>
    <name evidence="1" type="ORF">SSUR61_2033</name>
</gene>
<evidence type="ECO:0000313" key="1">
    <source>
        <dbReference type="EMBL" id="EHC02090.1"/>
    </source>
</evidence>